<dbReference type="PANTHER" id="PTHR30474:SF3">
    <property type="entry name" value="PEPTIDOGLYCAN GLYCOSYLTRANSFERASE RODA"/>
    <property type="match status" value="1"/>
</dbReference>
<dbReference type="InterPro" id="IPR001182">
    <property type="entry name" value="FtsW/RodA"/>
</dbReference>
<feature type="transmembrane region" description="Helical" evidence="7">
    <location>
        <begin position="235"/>
        <end position="251"/>
    </location>
</feature>
<evidence type="ECO:0000256" key="2">
    <source>
        <dbReference type="ARBA" id="ARBA00022692"/>
    </source>
</evidence>
<evidence type="ECO:0000256" key="6">
    <source>
        <dbReference type="SAM" id="MobiDB-lite"/>
    </source>
</evidence>
<evidence type="ECO:0000256" key="4">
    <source>
        <dbReference type="ARBA" id="ARBA00022989"/>
    </source>
</evidence>
<feature type="transmembrane region" description="Helical" evidence="7">
    <location>
        <begin position="44"/>
        <end position="64"/>
    </location>
</feature>
<keyword evidence="9" id="KW-1185">Reference proteome</keyword>
<evidence type="ECO:0000256" key="3">
    <source>
        <dbReference type="ARBA" id="ARBA00022960"/>
    </source>
</evidence>
<feature type="compositionally biased region" description="Low complexity" evidence="6">
    <location>
        <begin position="463"/>
        <end position="482"/>
    </location>
</feature>
<comment type="subcellular location">
    <subcellularLocation>
        <location evidence="1">Membrane</location>
        <topology evidence="1">Multi-pass membrane protein</topology>
    </subcellularLocation>
</comment>
<evidence type="ECO:0000256" key="5">
    <source>
        <dbReference type="ARBA" id="ARBA00023136"/>
    </source>
</evidence>
<feature type="transmembrane region" description="Helical" evidence="7">
    <location>
        <begin position="174"/>
        <end position="190"/>
    </location>
</feature>
<dbReference type="GeneID" id="83696030"/>
<sequence length="488" mass="51500">MTVVSPSRPRRATELLLIILALAIGIAANVLAGIGMETPITNDYWIQAGVMTVLAFAFHVVLRVKARYADPYILPIVLTLNGLGIAMIHRLDLAKDPQTHFASSQLVWTTLAMVIAMGILWFLNDHRRLRNWTYLFLVASGVMLVLPLIPGLGMEINGARIWVNLGIGQFQPGEIAKITLAIFFAGYLSANRDLILLAGKKIGPMAFPRVRDLAPLVVAWLISMGVLIFQRDLGSAVLFFGLFLAMIYLATSRLSWIILGLLAVAIGGTFAVSTFDHVQARINGWLNAFDPEVINAQGGSHQVVQGLFGLASGGLLGTGLGGGRPDLVYAANSDMIIASFGEEVGFVGLAAIILLFVLLITRFIRAALGARDSFGKLLAAGLAVSIGIQCFVVMGGVLRVIPLTGLTTPFMAAGGTSILANWIIVALVLMVSHAARRPIIVGPMVNASGDGSGTGDRAHAEGATPSTPQSVSTQPSSTPPATAGGGHQ</sequence>
<evidence type="ECO:0000313" key="9">
    <source>
        <dbReference type="Proteomes" id="UP001224674"/>
    </source>
</evidence>
<feature type="transmembrane region" description="Helical" evidence="7">
    <location>
        <begin position="101"/>
        <end position="122"/>
    </location>
</feature>
<evidence type="ECO:0000313" key="8">
    <source>
        <dbReference type="EMBL" id="WGH92439.1"/>
    </source>
</evidence>
<dbReference type="GO" id="GO:0015648">
    <property type="term" value="F:lipid-linked peptidoglycan transporter activity"/>
    <property type="evidence" value="ECO:0007669"/>
    <property type="project" value="TreeGrafter"/>
</dbReference>
<feature type="transmembrane region" description="Helical" evidence="7">
    <location>
        <begin position="71"/>
        <end position="89"/>
    </location>
</feature>
<feature type="transmembrane region" description="Helical" evidence="7">
    <location>
        <begin position="344"/>
        <end position="365"/>
    </location>
</feature>
<feature type="region of interest" description="Disordered" evidence="6">
    <location>
        <begin position="450"/>
        <end position="488"/>
    </location>
</feature>
<gene>
    <name evidence="8" type="ORF">QDX21_08930</name>
</gene>
<accession>A0AAJ6AMD0</accession>
<dbReference type="GO" id="GO:0032153">
    <property type="term" value="C:cell division site"/>
    <property type="evidence" value="ECO:0007669"/>
    <property type="project" value="TreeGrafter"/>
</dbReference>
<dbReference type="PANTHER" id="PTHR30474">
    <property type="entry name" value="CELL CYCLE PROTEIN"/>
    <property type="match status" value="1"/>
</dbReference>
<reference evidence="8 9" key="1">
    <citation type="submission" date="2023-03" db="EMBL/GenBank/DDBJ databases">
        <title>Complete genome sequences of several Auritidibacter ignavus strains isolated from ear infections.</title>
        <authorList>
            <person name="Baehr T."/>
            <person name="Baumhoegger A.M."/>
        </authorList>
    </citation>
    <scope>NUCLEOTIDE SEQUENCE [LARGE SCALE GENOMIC DNA]</scope>
    <source>
        <strain evidence="8 9">BABAE-6</strain>
    </source>
</reference>
<dbReference type="EMBL" id="CP122566">
    <property type="protein sequence ID" value="WGH92439.1"/>
    <property type="molecule type" value="Genomic_DNA"/>
</dbReference>
<keyword evidence="3" id="KW-0133">Cell shape</keyword>
<keyword evidence="5 7" id="KW-0472">Membrane</keyword>
<protein>
    <submittedName>
        <fullName evidence="8">FtsW/RodA/SpoVE family cell cycle protein</fullName>
    </submittedName>
</protein>
<feature type="transmembrane region" description="Helical" evidence="7">
    <location>
        <begin position="12"/>
        <end position="32"/>
    </location>
</feature>
<dbReference type="GO" id="GO:0005886">
    <property type="term" value="C:plasma membrane"/>
    <property type="evidence" value="ECO:0007669"/>
    <property type="project" value="TreeGrafter"/>
</dbReference>
<dbReference type="AlphaFoldDB" id="A0AAJ6AMD0"/>
<organism evidence="8 9">
    <name type="scientific">Auritidibacter ignavus</name>
    <dbReference type="NCBI Taxonomy" id="678932"/>
    <lineage>
        <taxon>Bacteria</taxon>
        <taxon>Bacillati</taxon>
        <taxon>Actinomycetota</taxon>
        <taxon>Actinomycetes</taxon>
        <taxon>Micrococcales</taxon>
        <taxon>Micrococcaceae</taxon>
        <taxon>Auritidibacter</taxon>
    </lineage>
</organism>
<dbReference type="GO" id="GO:0051301">
    <property type="term" value="P:cell division"/>
    <property type="evidence" value="ECO:0007669"/>
    <property type="project" value="InterPro"/>
</dbReference>
<feature type="transmembrane region" description="Helical" evidence="7">
    <location>
        <begin position="377"/>
        <end position="398"/>
    </location>
</feature>
<proteinExistence type="predicted"/>
<dbReference type="Proteomes" id="UP001224674">
    <property type="component" value="Chromosome"/>
</dbReference>
<dbReference type="RefSeq" id="WP_110099212.1">
    <property type="nucleotide sequence ID" value="NZ_CP122561.1"/>
</dbReference>
<evidence type="ECO:0000256" key="1">
    <source>
        <dbReference type="ARBA" id="ARBA00004141"/>
    </source>
</evidence>
<dbReference type="Pfam" id="PF01098">
    <property type="entry name" value="FTSW_RODA_SPOVE"/>
    <property type="match status" value="1"/>
</dbReference>
<name>A0AAJ6AMD0_9MICC</name>
<feature type="transmembrane region" description="Helical" evidence="7">
    <location>
        <begin position="134"/>
        <end position="154"/>
    </location>
</feature>
<feature type="transmembrane region" description="Helical" evidence="7">
    <location>
        <begin position="410"/>
        <end position="431"/>
    </location>
</feature>
<keyword evidence="4 7" id="KW-1133">Transmembrane helix</keyword>
<keyword evidence="2 7" id="KW-0812">Transmembrane</keyword>
<feature type="transmembrane region" description="Helical" evidence="7">
    <location>
        <begin position="210"/>
        <end position="229"/>
    </location>
</feature>
<dbReference type="GO" id="GO:0008360">
    <property type="term" value="P:regulation of cell shape"/>
    <property type="evidence" value="ECO:0007669"/>
    <property type="project" value="UniProtKB-KW"/>
</dbReference>
<evidence type="ECO:0000256" key="7">
    <source>
        <dbReference type="SAM" id="Phobius"/>
    </source>
</evidence>
<feature type="transmembrane region" description="Helical" evidence="7">
    <location>
        <begin position="256"/>
        <end position="275"/>
    </location>
</feature>